<dbReference type="KEGG" id="vg:18504164"/>
<keyword evidence="2" id="KW-1185">Reference proteome</keyword>
<evidence type="ECO:0000313" key="2">
    <source>
        <dbReference type="Proteomes" id="UP000017656"/>
    </source>
</evidence>
<sequence>MKSTPVFIRGVKLIKGVPACDIHNVLTAMHLPSAYFNEAMENVLRLYKHPDDLVYGTLYIFALNDKITFTKLNERGQYGTDDVVKMPEYTTYFVVIETYPELIAKGRLLGAKI</sequence>
<dbReference type="GeneID" id="18504164"/>
<gene>
    <name evidence="1" type="ORF">Presley_26</name>
</gene>
<proteinExistence type="predicted"/>
<evidence type="ECO:0000313" key="1">
    <source>
        <dbReference type="EMBL" id="AGY48093.1"/>
    </source>
</evidence>
<dbReference type="RefSeq" id="YP_009007594.1">
    <property type="nucleotide sequence ID" value="NC_023581.1"/>
</dbReference>
<dbReference type="EMBL" id="KF669658">
    <property type="protein sequence ID" value="AGY48093.1"/>
    <property type="molecule type" value="Genomic_DNA"/>
</dbReference>
<organism evidence="1 2">
    <name type="scientific">Acinetobacter phage Presley</name>
    <dbReference type="NCBI Taxonomy" id="1406780"/>
    <lineage>
        <taxon>Viruses</taxon>
        <taxon>Duplodnaviria</taxon>
        <taxon>Heunggongvirae</taxon>
        <taxon>Uroviricota</taxon>
        <taxon>Caudoviricetes</taxon>
        <taxon>Schitoviridae</taxon>
        <taxon>Presleyvirus</taxon>
        <taxon>Presleyvirus presley</taxon>
    </lineage>
</organism>
<reference evidence="1 2" key="1">
    <citation type="journal article" date="2013" name="Genome Announc.">
        <title>Complete Genome of Acinetobacter baumannii N4-Like Podophage Presley.</title>
        <authorList>
            <person name="Farmer N.G."/>
            <person name="Wood T.L."/>
            <person name="Chamakura K.R."/>
            <person name="Kuty Everett G.F."/>
        </authorList>
    </citation>
    <scope>NUCLEOTIDE SEQUENCE [LARGE SCALE GENOMIC DNA]</scope>
</reference>
<accession>U5PZV3</accession>
<dbReference type="Proteomes" id="UP000017656">
    <property type="component" value="Segment"/>
</dbReference>
<name>U5PZV3_9CAUD</name>
<protein>
    <submittedName>
        <fullName evidence="1">Uncharacterized protein</fullName>
    </submittedName>
</protein>